<evidence type="ECO:0000256" key="1">
    <source>
        <dbReference type="ARBA" id="ARBA00023125"/>
    </source>
</evidence>
<accession>A0A4R6BWW6</accession>
<dbReference type="Pfam" id="PF01381">
    <property type="entry name" value="HTH_3"/>
    <property type="match status" value="1"/>
</dbReference>
<name>A0A4R6BWW6_9STAP</name>
<keyword evidence="1" id="KW-0238">DNA-binding</keyword>
<keyword evidence="4" id="KW-1185">Reference proteome</keyword>
<reference evidence="3 4" key="1">
    <citation type="submission" date="2019-01" db="EMBL/GenBank/DDBJ databases">
        <title>Draft genome sequences of the type strains of six Macrococcus species.</title>
        <authorList>
            <person name="Mazhar S."/>
            <person name="Altermann E."/>
            <person name="Hill C."/>
            <person name="Mcauliffe O."/>
        </authorList>
    </citation>
    <scope>NUCLEOTIDE SEQUENCE [LARGE SCALE GENOMIC DNA]</scope>
    <source>
        <strain evidence="3 4">ATCC 51825</strain>
    </source>
</reference>
<dbReference type="Proteomes" id="UP000294843">
    <property type="component" value="Unassembled WGS sequence"/>
</dbReference>
<protein>
    <submittedName>
        <fullName evidence="3">XRE family transcriptional regulator</fullName>
    </submittedName>
</protein>
<dbReference type="SUPFAM" id="SSF47413">
    <property type="entry name" value="lambda repressor-like DNA-binding domains"/>
    <property type="match status" value="1"/>
</dbReference>
<dbReference type="InterPro" id="IPR001387">
    <property type="entry name" value="Cro/C1-type_HTH"/>
</dbReference>
<evidence type="ECO:0000259" key="2">
    <source>
        <dbReference type="PROSITE" id="PS50943"/>
    </source>
</evidence>
<gene>
    <name evidence="3" type="ORF">ERX55_10590</name>
</gene>
<dbReference type="Gene3D" id="1.10.260.40">
    <property type="entry name" value="lambda repressor-like DNA-binding domains"/>
    <property type="match status" value="1"/>
</dbReference>
<dbReference type="InterPro" id="IPR010982">
    <property type="entry name" value="Lambda_DNA-bd_dom_sf"/>
</dbReference>
<dbReference type="CDD" id="cd00093">
    <property type="entry name" value="HTH_XRE"/>
    <property type="match status" value="1"/>
</dbReference>
<dbReference type="EMBL" id="SCWF01000015">
    <property type="protein sequence ID" value="TDM12694.1"/>
    <property type="molecule type" value="Genomic_DNA"/>
</dbReference>
<dbReference type="RefSeq" id="WP_133452559.1">
    <property type="nucleotide sequence ID" value="NZ_SCWF01000015.1"/>
</dbReference>
<dbReference type="PANTHER" id="PTHR46558">
    <property type="entry name" value="TRACRIPTIONAL REGULATORY PROTEIN-RELATED-RELATED"/>
    <property type="match status" value="1"/>
</dbReference>
<dbReference type="AlphaFoldDB" id="A0A4R6BWW6"/>
<comment type="caution">
    <text evidence="3">The sequence shown here is derived from an EMBL/GenBank/DDBJ whole genome shotgun (WGS) entry which is preliminary data.</text>
</comment>
<organism evidence="3 4">
    <name type="scientific">Macrococcus bovicus</name>
    <dbReference type="NCBI Taxonomy" id="69968"/>
    <lineage>
        <taxon>Bacteria</taxon>
        <taxon>Bacillati</taxon>
        <taxon>Bacillota</taxon>
        <taxon>Bacilli</taxon>
        <taxon>Bacillales</taxon>
        <taxon>Staphylococcaceae</taxon>
        <taxon>Macrococcus</taxon>
    </lineage>
</organism>
<feature type="domain" description="HTH cro/C1-type" evidence="2">
    <location>
        <begin position="5"/>
        <end position="59"/>
    </location>
</feature>
<dbReference type="GO" id="GO:0003677">
    <property type="term" value="F:DNA binding"/>
    <property type="evidence" value="ECO:0007669"/>
    <property type="project" value="UniProtKB-KW"/>
</dbReference>
<evidence type="ECO:0000313" key="4">
    <source>
        <dbReference type="Proteomes" id="UP000294843"/>
    </source>
</evidence>
<evidence type="ECO:0000313" key="3">
    <source>
        <dbReference type="EMBL" id="TDM12694.1"/>
    </source>
</evidence>
<dbReference type="SMART" id="SM00530">
    <property type="entry name" value="HTH_XRE"/>
    <property type="match status" value="1"/>
</dbReference>
<sequence>MQMYLWRLRKERKLSQNQFAKILGMSRNTYSAKERGEIPFNSDEMFKASEYLELPIDQIFLPICHQNGDINNRVEV</sequence>
<dbReference type="PANTHER" id="PTHR46558:SF4">
    <property type="entry name" value="DNA-BIDING PHAGE PROTEIN"/>
    <property type="match status" value="1"/>
</dbReference>
<dbReference type="PROSITE" id="PS50943">
    <property type="entry name" value="HTH_CROC1"/>
    <property type="match status" value="1"/>
</dbReference>
<proteinExistence type="predicted"/>
<dbReference type="OrthoDB" id="2323301at2"/>